<accession>A0A9K3DBJ1</accession>
<reference evidence="1 2" key="1">
    <citation type="journal article" date="2018" name="PLoS ONE">
        <title>The draft genome of Kipferlia bialata reveals reductive genome evolution in fornicate parasites.</title>
        <authorList>
            <person name="Tanifuji G."/>
            <person name="Takabayashi S."/>
            <person name="Kume K."/>
            <person name="Takagi M."/>
            <person name="Nakayama T."/>
            <person name="Kamikawa R."/>
            <person name="Inagaki Y."/>
            <person name="Hashimoto T."/>
        </authorList>
    </citation>
    <scope>NUCLEOTIDE SEQUENCE [LARGE SCALE GENOMIC DNA]</scope>
    <source>
        <strain evidence="1">NY0173</strain>
    </source>
</reference>
<gene>
    <name evidence="1" type="ORF">KIPB_014360</name>
</gene>
<keyword evidence="2" id="KW-1185">Reference proteome</keyword>
<name>A0A9K3DBJ1_9EUKA</name>
<organism evidence="1 2">
    <name type="scientific">Kipferlia bialata</name>
    <dbReference type="NCBI Taxonomy" id="797122"/>
    <lineage>
        <taxon>Eukaryota</taxon>
        <taxon>Metamonada</taxon>
        <taxon>Carpediemonas-like organisms</taxon>
        <taxon>Kipferlia</taxon>
    </lineage>
</organism>
<comment type="caution">
    <text evidence="1">The sequence shown here is derived from an EMBL/GenBank/DDBJ whole genome shotgun (WGS) entry which is preliminary data.</text>
</comment>
<evidence type="ECO:0000313" key="2">
    <source>
        <dbReference type="Proteomes" id="UP000265618"/>
    </source>
</evidence>
<sequence length="104" mass="11388">VIMRTHIPQAVSSLSADTDPITGTHLEADPCAIGLLETLIKDGCGTLAEIAQRGRRSDMDAVRNASDLQIEHGLHLLMDRRYIVNIAQTHSARRAGIEDYLVAR</sequence>
<protein>
    <submittedName>
        <fullName evidence="1">Uncharacterized protein</fullName>
    </submittedName>
</protein>
<feature type="non-terminal residue" evidence="1">
    <location>
        <position position="1"/>
    </location>
</feature>
<dbReference type="EMBL" id="BDIP01007328">
    <property type="protein sequence ID" value="GIQ91210.1"/>
    <property type="molecule type" value="Genomic_DNA"/>
</dbReference>
<dbReference type="AlphaFoldDB" id="A0A9K3DBJ1"/>
<evidence type="ECO:0000313" key="1">
    <source>
        <dbReference type="EMBL" id="GIQ91210.1"/>
    </source>
</evidence>
<proteinExistence type="predicted"/>
<dbReference type="Proteomes" id="UP000265618">
    <property type="component" value="Unassembled WGS sequence"/>
</dbReference>